<dbReference type="PANTHER" id="PTHR42733">
    <property type="entry name" value="DJ-1 PROTEIN"/>
    <property type="match status" value="1"/>
</dbReference>
<organism evidence="3 4">
    <name type="scientific">Blastopirellula marina</name>
    <dbReference type="NCBI Taxonomy" id="124"/>
    <lineage>
        <taxon>Bacteria</taxon>
        <taxon>Pseudomonadati</taxon>
        <taxon>Planctomycetota</taxon>
        <taxon>Planctomycetia</taxon>
        <taxon>Pirellulales</taxon>
        <taxon>Pirellulaceae</taxon>
        <taxon>Blastopirellula</taxon>
    </lineage>
</organism>
<dbReference type="InterPro" id="IPR029062">
    <property type="entry name" value="Class_I_gatase-like"/>
</dbReference>
<dbReference type="GO" id="GO:0008233">
    <property type="term" value="F:peptidase activity"/>
    <property type="evidence" value="ECO:0007669"/>
    <property type="project" value="UniProtKB-KW"/>
</dbReference>
<accession>A0A2S8F987</accession>
<name>A0A2S8F987_9BACT</name>
<evidence type="ECO:0000313" key="4">
    <source>
        <dbReference type="Proteomes" id="UP000239388"/>
    </source>
</evidence>
<reference evidence="3 4" key="1">
    <citation type="submission" date="2018-02" db="EMBL/GenBank/DDBJ databases">
        <title>Comparative genomes isolates from brazilian mangrove.</title>
        <authorList>
            <person name="Araujo J.E."/>
            <person name="Taketani R.G."/>
            <person name="Silva M.C.P."/>
            <person name="Loureco M.V."/>
            <person name="Andreote F.D."/>
        </authorList>
    </citation>
    <scope>NUCLEOTIDE SEQUENCE [LARGE SCALE GENOMIC DNA]</scope>
    <source>
        <strain evidence="3 4">NAP PRIS-MGV</strain>
    </source>
</reference>
<dbReference type="CDD" id="cd03134">
    <property type="entry name" value="GATase1_PfpI_like"/>
    <property type="match status" value="1"/>
</dbReference>
<comment type="caution">
    <text evidence="3">The sequence shown here is derived from an EMBL/GenBank/DDBJ whole genome shotgun (WGS) entry which is preliminary data.</text>
</comment>
<dbReference type="InterPro" id="IPR006286">
    <property type="entry name" value="C56_PfpI-like"/>
</dbReference>
<proteinExistence type="inferred from homology"/>
<dbReference type="RefSeq" id="WP_105357936.1">
    <property type="nucleotide sequence ID" value="NZ_PUIB01000024.1"/>
</dbReference>
<dbReference type="AlphaFoldDB" id="A0A2S8F987"/>
<feature type="domain" description="DJ-1/PfpI" evidence="2">
    <location>
        <begin position="10"/>
        <end position="172"/>
    </location>
</feature>
<keyword evidence="3" id="KW-0645">Protease</keyword>
<keyword evidence="3" id="KW-0378">Hydrolase</keyword>
<dbReference type="Proteomes" id="UP000239388">
    <property type="component" value="Unassembled WGS sequence"/>
</dbReference>
<comment type="similarity">
    <text evidence="1">Belongs to the peptidase C56 family.</text>
</comment>
<dbReference type="OrthoDB" id="9800516at2"/>
<gene>
    <name evidence="3" type="ORF">C5Y98_23365</name>
</gene>
<dbReference type="Pfam" id="PF01965">
    <property type="entry name" value="DJ-1_PfpI"/>
    <property type="match status" value="1"/>
</dbReference>
<evidence type="ECO:0000256" key="1">
    <source>
        <dbReference type="ARBA" id="ARBA00008542"/>
    </source>
</evidence>
<dbReference type="EMBL" id="PUIB01000024">
    <property type="protein sequence ID" value="PQO28726.1"/>
    <property type="molecule type" value="Genomic_DNA"/>
</dbReference>
<dbReference type="Gene3D" id="3.40.50.880">
    <property type="match status" value="1"/>
</dbReference>
<dbReference type="SUPFAM" id="SSF52317">
    <property type="entry name" value="Class I glutamine amidotransferase-like"/>
    <property type="match status" value="1"/>
</dbReference>
<dbReference type="NCBIfam" id="TIGR01382">
    <property type="entry name" value="PfpI"/>
    <property type="match status" value="1"/>
</dbReference>
<dbReference type="PANTHER" id="PTHR42733:SF13">
    <property type="entry name" value="DJ-1_PFPI DOMAIN-CONTAINING PROTEIN"/>
    <property type="match status" value="1"/>
</dbReference>
<protein>
    <submittedName>
        <fullName evidence="3">Protease</fullName>
    </submittedName>
</protein>
<dbReference type="InterPro" id="IPR002818">
    <property type="entry name" value="DJ-1/PfpI"/>
</dbReference>
<dbReference type="PROSITE" id="PS51276">
    <property type="entry name" value="PEPTIDASE_C56_PFPI"/>
    <property type="match status" value="1"/>
</dbReference>
<evidence type="ECO:0000313" key="3">
    <source>
        <dbReference type="EMBL" id="PQO28726.1"/>
    </source>
</evidence>
<dbReference type="GO" id="GO:0006508">
    <property type="term" value="P:proteolysis"/>
    <property type="evidence" value="ECO:0007669"/>
    <property type="project" value="UniProtKB-KW"/>
</dbReference>
<evidence type="ECO:0000259" key="2">
    <source>
        <dbReference type="Pfam" id="PF01965"/>
    </source>
</evidence>
<sequence length="180" mass="19750">MPSEKTLQGKRILIFVGDIYEDLELWYPHLRLQEAGAETVLAGLDAGVTYSGKHTYPAKSDVAINDVDPNTFDGVVCPGGFMPDKLRREEQVKQLIRHFHEKGQLVAAICHGGWLLSSAGICRGTRQTGSPGIKDDLVHAGVSWEDAEVVVDKHLVTSRNPGDLPAFCRAMIDVLEKQTT</sequence>